<evidence type="ECO:0000256" key="3">
    <source>
        <dbReference type="ARBA" id="ARBA00022452"/>
    </source>
</evidence>
<evidence type="ECO:0000259" key="13">
    <source>
        <dbReference type="PROSITE" id="PS51123"/>
    </source>
</evidence>
<keyword evidence="2" id="KW-0813">Transport</keyword>
<feature type="signal peptide" evidence="12">
    <location>
        <begin position="1"/>
        <end position="25"/>
    </location>
</feature>
<name>A0A918K579_9GAMM</name>
<dbReference type="PANTHER" id="PTHR30329:SF21">
    <property type="entry name" value="LIPOPROTEIN YIAD-RELATED"/>
    <property type="match status" value="1"/>
</dbReference>
<feature type="compositionally biased region" description="Basic and acidic residues" evidence="11">
    <location>
        <begin position="533"/>
        <end position="546"/>
    </location>
</feature>
<dbReference type="GO" id="GO:0015288">
    <property type="term" value="F:porin activity"/>
    <property type="evidence" value="ECO:0007669"/>
    <property type="project" value="UniProtKB-KW"/>
</dbReference>
<dbReference type="Pfam" id="PF13505">
    <property type="entry name" value="OMP_b-brl"/>
    <property type="match status" value="1"/>
</dbReference>
<dbReference type="PROSITE" id="PS51123">
    <property type="entry name" value="OMPA_2"/>
    <property type="match status" value="1"/>
</dbReference>
<evidence type="ECO:0000256" key="7">
    <source>
        <dbReference type="ARBA" id="ARBA00023114"/>
    </source>
</evidence>
<dbReference type="PANTHER" id="PTHR30329">
    <property type="entry name" value="STATOR ELEMENT OF FLAGELLAR MOTOR COMPLEX"/>
    <property type="match status" value="1"/>
</dbReference>
<evidence type="ECO:0000256" key="1">
    <source>
        <dbReference type="ARBA" id="ARBA00004571"/>
    </source>
</evidence>
<gene>
    <name evidence="14" type="ORF">GCM10007392_16590</name>
</gene>
<evidence type="ECO:0000256" key="5">
    <source>
        <dbReference type="ARBA" id="ARBA00022729"/>
    </source>
</evidence>
<organism evidence="14 15">
    <name type="scientific">Saccharospirillum salsuginis</name>
    <dbReference type="NCBI Taxonomy" id="418750"/>
    <lineage>
        <taxon>Bacteria</taxon>
        <taxon>Pseudomonadati</taxon>
        <taxon>Pseudomonadota</taxon>
        <taxon>Gammaproteobacteria</taxon>
        <taxon>Oceanospirillales</taxon>
        <taxon>Saccharospirillaceae</taxon>
        <taxon>Saccharospirillum</taxon>
    </lineage>
</organism>
<evidence type="ECO:0000256" key="12">
    <source>
        <dbReference type="SAM" id="SignalP"/>
    </source>
</evidence>
<dbReference type="InterPro" id="IPR027385">
    <property type="entry name" value="Beta-barrel_OMP"/>
</dbReference>
<feature type="region of interest" description="Disordered" evidence="11">
    <location>
        <begin position="231"/>
        <end position="252"/>
    </location>
</feature>
<dbReference type="InterPro" id="IPR006664">
    <property type="entry name" value="OMP_bac"/>
</dbReference>
<dbReference type="GO" id="GO:0046930">
    <property type="term" value="C:pore complex"/>
    <property type="evidence" value="ECO:0007669"/>
    <property type="project" value="UniProtKB-KW"/>
</dbReference>
<proteinExistence type="predicted"/>
<dbReference type="PRINTS" id="PR01021">
    <property type="entry name" value="OMPADOMAIN"/>
</dbReference>
<dbReference type="RefSeq" id="WP_189608065.1">
    <property type="nucleotide sequence ID" value="NZ_BMXR01000003.1"/>
</dbReference>
<evidence type="ECO:0000256" key="4">
    <source>
        <dbReference type="ARBA" id="ARBA00022692"/>
    </source>
</evidence>
<evidence type="ECO:0000256" key="8">
    <source>
        <dbReference type="ARBA" id="ARBA00023136"/>
    </source>
</evidence>
<reference evidence="14" key="1">
    <citation type="journal article" date="2014" name="Int. J. Syst. Evol. Microbiol.">
        <title>Complete genome sequence of Corynebacterium casei LMG S-19264T (=DSM 44701T), isolated from a smear-ripened cheese.</title>
        <authorList>
            <consortium name="US DOE Joint Genome Institute (JGI-PGF)"/>
            <person name="Walter F."/>
            <person name="Albersmeier A."/>
            <person name="Kalinowski J."/>
            <person name="Ruckert C."/>
        </authorList>
    </citation>
    <scope>NUCLEOTIDE SEQUENCE</scope>
    <source>
        <strain evidence="14">KCTC 22169</strain>
    </source>
</reference>
<keyword evidence="7" id="KW-0626">Porin</keyword>
<evidence type="ECO:0000256" key="9">
    <source>
        <dbReference type="ARBA" id="ARBA00023237"/>
    </source>
</evidence>
<comment type="caution">
    <text evidence="14">The sequence shown here is derived from an EMBL/GenBank/DDBJ whole genome shotgun (WGS) entry which is preliminary data.</text>
</comment>
<dbReference type="SUPFAM" id="SSF56925">
    <property type="entry name" value="OMPA-like"/>
    <property type="match status" value="1"/>
</dbReference>
<evidence type="ECO:0000256" key="2">
    <source>
        <dbReference type="ARBA" id="ARBA00022448"/>
    </source>
</evidence>
<dbReference type="AlphaFoldDB" id="A0A918K579"/>
<evidence type="ECO:0000313" key="14">
    <source>
        <dbReference type="EMBL" id="GGX49880.1"/>
    </source>
</evidence>
<keyword evidence="15" id="KW-1185">Reference proteome</keyword>
<feature type="chain" id="PRO_5037411015" description="OmpA-like domain-containing protein" evidence="12">
    <location>
        <begin position="26"/>
        <end position="546"/>
    </location>
</feature>
<dbReference type="EMBL" id="BMXR01000003">
    <property type="protein sequence ID" value="GGX49880.1"/>
    <property type="molecule type" value="Genomic_DNA"/>
</dbReference>
<dbReference type="InterPro" id="IPR006665">
    <property type="entry name" value="OmpA-like"/>
</dbReference>
<keyword evidence="4" id="KW-0812">Transmembrane</keyword>
<reference evidence="14" key="2">
    <citation type="submission" date="2020-09" db="EMBL/GenBank/DDBJ databases">
        <authorList>
            <person name="Sun Q."/>
            <person name="Kim S."/>
        </authorList>
    </citation>
    <scope>NUCLEOTIDE SEQUENCE</scope>
    <source>
        <strain evidence="14">KCTC 22169</strain>
    </source>
</reference>
<evidence type="ECO:0000256" key="6">
    <source>
        <dbReference type="ARBA" id="ARBA00023065"/>
    </source>
</evidence>
<dbReference type="Gene3D" id="2.40.160.20">
    <property type="match status" value="1"/>
</dbReference>
<feature type="domain" description="OmpA-like" evidence="13">
    <location>
        <begin position="432"/>
        <end position="546"/>
    </location>
</feature>
<comment type="subcellular location">
    <subcellularLocation>
        <location evidence="1">Cell outer membrane</location>
        <topology evidence="1">Multi-pass membrane protein</topology>
    </subcellularLocation>
</comment>
<dbReference type="PROSITE" id="PS01068">
    <property type="entry name" value="OMPA_1"/>
    <property type="match status" value="1"/>
</dbReference>
<dbReference type="Pfam" id="PF00691">
    <property type="entry name" value="OmpA"/>
    <property type="match status" value="1"/>
</dbReference>
<keyword evidence="9" id="KW-0998">Cell outer membrane</keyword>
<keyword evidence="5 12" id="KW-0732">Signal</keyword>
<dbReference type="GO" id="GO:0009279">
    <property type="term" value="C:cell outer membrane"/>
    <property type="evidence" value="ECO:0007669"/>
    <property type="project" value="UniProtKB-SubCell"/>
</dbReference>
<evidence type="ECO:0000256" key="10">
    <source>
        <dbReference type="PROSITE-ProRule" id="PRU00473"/>
    </source>
</evidence>
<keyword evidence="3" id="KW-1134">Transmembrane beta strand</keyword>
<dbReference type="Pfam" id="PF17963">
    <property type="entry name" value="Big_9"/>
    <property type="match status" value="2"/>
</dbReference>
<dbReference type="SUPFAM" id="SSF103088">
    <property type="entry name" value="OmpA-like"/>
    <property type="match status" value="1"/>
</dbReference>
<dbReference type="CDD" id="cd07185">
    <property type="entry name" value="OmpA_C-like"/>
    <property type="match status" value="1"/>
</dbReference>
<sequence>MTLTHSTLKLSLAAALVAATTPAWSNEEKPGPLWFSLDAGAATALTQDDYQQQIDDAGFDDVTVSAPDTARFTGRLGAGWDFWQRDDSPFTLAAQAEWFSLGPVDLSYSGSIPQSELDDLYDALVGIHPDSGNGLALGVSGRWQGFDADRLRPLSLGGELGANYWWQRFELDDINGDTARTDETDGAGWYGGLLADYRLTPQWSTRAGWRVYGLDSETTQTLTLGLTFRLNTRQPPEPEPVQEPITPESEPAPIPAPIGQPDSFTLDRDSEQTLDVLANDSDPSGLPLRIIWVEGASAGQVQVVDNGLAIHYRHEGGDETSDAFQYWFTNGENEVGPVQVSLTLNPVAPTPSEDQFQVGFNTVSRLDVLANDSDPNAEPLSVSRMTQPQAGTVRRVDDILVYQHDGSTVETLDFDYWVTNGRREAGPVSVNLTVLPEVLTIPITFASMSTEVRSEDQPALDQLATWLNRNPGAIITVIGHTDNDGNPDFNQRLSERRAESVVTYLIEQGIDRNRLTAIGFGDSQPVADNTTPEGRRANRRVEVRLE</sequence>
<protein>
    <recommendedName>
        <fullName evidence="13">OmpA-like domain-containing protein</fullName>
    </recommendedName>
</protein>
<keyword evidence="6" id="KW-0406">Ion transport</keyword>
<dbReference type="InterPro" id="IPR011250">
    <property type="entry name" value="OMP/PagP_B-barrel"/>
</dbReference>
<accession>A0A918K579</accession>
<dbReference type="InterPro" id="IPR050330">
    <property type="entry name" value="Bact_OuterMem_StrucFunc"/>
</dbReference>
<dbReference type="InterPro" id="IPR006690">
    <property type="entry name" value="OMPA-like_CS"/>
</dbReference>
<dbReference type="Gene3D" id="3.30.1330.60">
    <property type="entry name" value="OmpA-like domain"/>
    <property type="match status" value="1"/>
</dbReference>
<evidence type="ECO:0000313" key="15">
    <source>
        <dbReference type="Proteomes" id="UP000626148"/>
    </source>
</evidence>
<dbReference type="Proteomes" id="UP000626148">
    <property type="component" value="Unassembled WGS sequence"/>
</dbReference>
<dbReference type="GO" id="GO:0006811">
    <property type="term" value="P:monoatomic ion transport"/>
    <property type="evidence" value="ECO:0007669"/>
    <property type="project" value="UniProtKB-KW"/>
</dbReference>
<dbReference type="InterPro" id="IPR036737">
    <property type="entry name" value="OmpA-like_sf"/>
</dbReference>
<keyword evidence="8 10" id="KW-0472">Membrane</keyword>
<evidence type="ECO:0000256" key="11">
    <source>
        <dbReference type="SAM" id="MobiDB-lite"/>
    </source>
</evidence>
<feature type="region of interest" description="Disordered" evidence="11">
    <location>
        <begin position="522"/>
        <end position="546"/>
    </location>
</feature>